<reference evidence="3 4" key="1">
    <citation type="submission" date="2017-10" db="EMBL/GenBank/DDBJ databases">
        <title>Bacillus sp. nov., a halophilic bacterium isolated from a Keqin Lake.</title>
        <authorList>
            <person name="Wang H."/>
        </authorList>
    </citation>
    <scope>NUCLEOTIDE SEQUENCE [LARGE SCALE GENOMIC DNA]</scope>
    <source>
        <strain evidence="3 4">KCTC 13187</strain>
    </source>
</reference>
<evidence type="ECO:0000313" key="4">
    <source>
        <dbReference type="Proteomes" id="UP000281498"/>
    </source>
</evidence>
<keyword evidence="3" id="KW-0413">Isomerase</keyword>
<accession>A0A3A9KPL1</accession>
<name>A0A3A9KPL1_9BACI</name>
<dbReference type="PANTHER" id="PTHR47245:SF2">
    <property type="entry name" value="PEPTIDYL-PROLYL CIS-TRANS ISOMERASE HP_0175-RELATED"/>
    <property type="match status" value="1"/>
</dbReference>
<feature type="signal peptide" evidence="2">
    <location>
        <begin position="1"/>
        <end position="22"/>
    </location>
</feature>
<evidence type="ECO:0000313" key="3">
    <source>
        <dbReference type="EMBL" id="RKL66636.1"/>
    </source>
</evidence>
<dbReference type="GO" id="GO:0016853">
    <property type="term" value="F:isomerase activity"/>
    <property type="evidence" value="ECO:0007669"/>
    <property type="project" value="UniProtKB-KW"/>
</dbReference>
<dbReference type="AlphaFoldDB" id="A0A3A9KPL1"/>
<gene>
    <name evidence="3" type="ORF">CR203_15235</name>
</gene>
<evidence type="ECO:0000256" key="1">
    <source>
        <dbReference type="SAM" id="MobiDB-lite"/>
    </source>
</evidence>
<dbReference type="PANTHER" id="PTHR47245">
    <property type="entry name" value="PEPTIDYLPROLYL ISOMERASE"/>
    <property type="match status" value="1"/>
</dbReference>
<evidence type="ECO:0000256" key="2">
    <source>
        <dbReference type="SAM" id="SignalP"/>
    </source>
</evidence>
<feature type="region of interest" description="Disordered" evidence="1">
    <location>
        <begin position="24"/>
        <end position="81"/>
    </location>
</feature>
<dbReference type="PROSITE" id="PS51257">
    <property type="entry name" value="PROKAR_LIPOPROTEIN"/>
    <property type="match status" value="1"/>
</dbReference>
<dbReference type="SUPFAM" id="SSF109998">
    <property type="entry name" value="Triger factor/SurA peptide-binding domain-like"/>
    <property type="match status" value="1"/>
</dbReference>
<proteinExistence type="predicted"/>
<dbReference type="Pfam" id="PF13624">
    <property type="entry name" value="SurA_N_3"/>
    <property type="match status" value="1"/>
</dbReference>
<protein>
    <submittedName>
        <fullName evidence="3">Peptidylprolyl isomerase</fullName>
    </submittedName>
</protein>
<feature type="chain" id="PRO_5017369632" evidence="2">
    <location>
        <begin position="23"/>
        <end position="280"/>
    </location>
</feature>
<feature type="compositionally biased region" description="Low complexity" evidence="1">
    <location>
        <begin position="28"/>
        <end position="47"/>
    </location>
</feature>
<keyword evidence="2" id="KW-0732">Signal</keyword>
<dbReference type="Gene3D" id="1.10.4030.10">
    <property type="entry name" value="Porin chaperone SurA, peptide-binding domain"/>
    <property type="match status" value="1"/>
</dbReference>
<dbReference type="Proteomes" id="UP000281498">
    <property type="component" value="Unassembled WGS sequence"/>
</dbReference>
<dbReference type="OrthoDB" id="4775280at2"/>
<dbReference type="InterPro" id="IPR050245">
    <property type="entry name" value="PrsA_foldase"/>
</dbReference>
<keyword evidence="4" id="KW-1185">Reference proteome</keyword>
<organism evidence="3 4">
    <name type="scientific">Salipaludibacillus neizhouensis</name>
    <dbReference type="NCBI Taxonomy" id="885475"/>
    <lineage>
        <taxon>Bacteria</taxon>
        <taxon>Bacillati</taxon>
        <taxon>Bacillota</taxon>
        <taxon>Bacilli</taxon>
        <taxon>Bacillales</taxon>
        <taxon>Bacillaceae</taxon>
    </lineage>
</organism>
<dbReference type="EMBL" id="PDOE01000006">
    <property type="protein sequence ID" value="RKL66636.1"/>
    <property type="molecule type" value="Genomic_DNA"/>
</dbReference>
<dbReference type="RefSeq" id="WP_110935915.1">
    <property type="nucleotide sequence ID" value="NZ_KZ614146.1"/>
</dbReference>
<dbReference type="InterPro" id="IPR027304">
    <property type="entry name" value="Trigger_fact/SurA_dom_sf"/>
</dbReference>
<sequence length="280" mass="30908">MNKKHLLSLSLAGLVAVSVACSNDEETNQGGNEGNATQEETTNNEATESQEEEPAENNETAVEDEEASEQMEMPEPDLEGVPDIVAEVNGEEIPKEEFEVTYEGQFQQAAMQSQMTGEEVDQDQLKQQIVESMIGTELLIQAAENGDFEASEEDIQETLNQIAAQNGMESGDEFIAAIEEQGTDEEEVMSQLEVQVKIDQLIASETGEINPTDEELQEFYDQMIAQQGEVEGENGEEAEVPSFEEVKPQVEEQVRSQKEAEAAQLLVEKLREDADVTINL</sequence>
<comment type="caution">
    <text evidence="3">The sequence shown here is derived from an EMBL/GenBank/DDBJ whole genome shotgun (WGS) entry which is preliminary data.</text>
</comment>
<feature type="compositionally biased region" description="Acidic residues" evidence="1">
    <location>
        <begin position="48"/>
        <end position="80"/>
    </location>
</feature>